<dbReference type="Pfam" id="PF12833">
    <property type="entry name" value="HTH_18"/>
    <property type="match status" value="1"/>
</dbReference>
<dbReference type="PANTHER" id="PTHR43130:SF3">
    <property type="entry name" value="HTH-TYPE TRANSCRIPTIONAL REGULATOR RV1931C"/>
    <property type="match status" value="1"/>
</dbReference>
<dbReference type="InterPro" id="IPR018060">
    <property type="entry name" value="HTH_AraC"/>
</dbReference>
<evidence type="ECO:0000313" key="4">
    <source>
        <dbReference type="EMBL" id="MFL9877099.1"/>
    </source>
</evidence>
<dbReference type="SMART" id="SM00342">
    <property type="entry name" value="HTH_ARAC"/>
    <property type="match status" value="1"/>
</dbReference>
<gene>
    <name evidence="4" type="ORF">PQR63_01800</name>
</gene>
<evidence type="ECO:0000256" key="1">
    <source>
        <dbReference type="ARBA" id="ARBA00023015"/>
    </source>
</evidence>
<feature type="domain" description="HTH araC/xylS-type" evidence="3">
    <location>
        <begin position="217"/>
        <end position="315"/>
    </location>
</feature>
<organism evidence="4 5">
    <name type="scientific">Herbaspirillum rhizosphaerae</name>
    <dbReference type="NCBI Taxonomy" id="346179"/>
    <lineage>
        <taxon>Bacteria</taxon>
        <taxon>Pseudomonadati</taxon>
        <taxon>Pseudomonadota</taxon>
        <taxon>Betaproteobacteria</taxon>
        <taxon>Burkholderiales</taxon>
        <taxon>Oxalobacteraceae</taxon>
        <taxon>Herbaspirillum</taxon>
    </lineage>
</organism>
<dbReference type="RefSeq" id="WP_408165115.1">
    <property type="nucleotide sequence ID" value="NZ_JAQQFR010000001.1"/>
</dbReference>
<accession>A0ABW8Z1V8</accession>
<keyword evidence="1" id="KW-0805">Transcription regulation</keyword>
<protein>
    <submittedName>
        <fullName evidence="4">GlxA family transcriptional regulator</fullName>
    </submittedName>
</protein>
<dbReference type="InterPro" id="IPR029062">
    <property type="entry name" value="Class_I_gatase-like"/>
</dbReference>
<name>A0ABW8Z1V8_9BURK</name>
<dbReference type="InterPro" id="IPR002818">
    <property type="entry name" value="DJ-1/PfpI"/>
</dbReference>
<proteinExistence type="predicted"/>
<dbReference type="EMBL" id="JAQQFR010000001">
    <property type="protein sequence ID" value="MFL9877099.1"/>
    <property type="molecule type" value="Genomic_DNA"/>
</dbReference>
<dbReference type="SUPFAM" id="SSF52317">
    <property type="entry name" value="Class I glutamine amidotransferase-like"/>
    <property type="match status" value="1"/>
</dbReference>
<dbReference type="CDD" id="cd03137">
    <property type="entry name" value="GATase1_AraC_1"/>
    <property type="match status" value="1"/>
</dbReference>
<keyword evidence="2" id="KW-0804">Transcription</keyword>
<dbReference type="InterPro" id="IPR052158">
    <property type="entry name" value="INH-QAR"/>
</dbReference>
<dbReference type="PROSITE" id="PS01124">
    <property type="entry name" value="HTH_ARAC_FAMILY_2"/>
    <property type="match status" value="1"/>
</dbReference>
<dbReference type="PANTHER" id="PTHR43130">
    <property type="entry name" value="ARAC-FAMILY TRANSCRIPTIONAL REGULATOR"/>
    <property type="match status" value="1"/>
</dbReference>
<dbReference type="Proteomes" id="UP001629214">
    <property type="component" value="Unassembled WGS sequence"/>
</dbReference>
<evidence type="ECO:0000313" key="5">
    <source>
        <dbReference type="Proteomes" id="UP001629214"/>
    </source>
</evidence>
<dbReference type="Gene3D" id="1.10.10.60">
    <property type="entry name" value="Homeodomain-like"/>
    <property type="match status" value="1"/>
</dbReference>
<comment type="caution">
    <text evidence="4">The sequence shown here is derived from an EMBL/GenBank/DDBJ whole genome shotgun (WGS) entry which is preliminary data.</text>
</comment>
<dbReference type="InterPro" id="IPR009057">
    <property type="entry name" value="Homeodomain-like_sf"/>
</dbReference>
<reference evidence="4 5" key="1">
    <citation type="journal article" date="2024" name="Chem. Sci.">
        <title>Discovery of megapolipeptins by genome mining of a Burkholderiales bacteria collection.</title>
        <authorList>
            <person name="Paulo B.S."/>
            <person name="Recchia M.J.J."/>
            <person name="Lee S."/>
            <person name="Fergusson C.H."/>
            <person name="Romanowski S.B."/>
            <person name="Hernandez A."/>
            <person name="Krull N."/>
            <person name="Liu D.Y."/>
            <person name="Cavanagh H."/>
            <person name="Bos A."/>
            <person name="Gray C.A."/>
            <person name="Murphy B.T."/>
            <person name="Linington R.G."/>
            <person name="Eustaquio A.S."/>
        </authorList>
    </citation>
    <scope>NUCLEOTIDE SEQUENCE [LARGE SCALE GENOMIC DNA]</scope>
    <source>
        <strain evidence="4 5">RL21-008-BIB-B</strain>
    </source>
</reference>
<dbReference type="Pfam" id="PF01965">
    <property type="entry name" value="DJ-1_PfpI"/>
    <property type="match status" value="1"/>
</dbReference>
<sequence length="332" mass="35916">MPTVALLVFPGVQALDVSGPLDVFAEANRFLLPQQHYHLQVIGSTRDVIACSNGMQIVPHLHYSEAKDAVDLLLVAGGPALPQHARDAALSEWLVQAAGRAGRHGSICNGAFLLAHAGLLNGKRVTTHWNDAAALARDFPDVDVDADRIYLRDGKLVTSAGVTAGIDLSLALLAEDVGQEVTLNVAKRLVVFMQRSGGQSQFSPYLTPYAEEMSLVGQVQHYVREHLQDKLSVDVLAKVVSSSPRNFARVFARDARMTPAEFIESARVDAARVMLESSAAPLKTVAYRCGFRDASHMRVVFQRRLGISAQQYRDNFSAGGVNTEDGMTAAPD</sequence>
<keyword evidence="5" id="KW-1185">Reference proteome</keyword>
<evidence type="ECO:0000256" key="2">
    <source>
        <dbReference type="ARBA" id="ARBA00023163"/>
    </source>
</evidence>
<dbReference type="SUPFAM" id="SSF46689">
    <property type="entry name" value="Homeodomain-like"/>
    <property type="match status" value="2"/>
</dbReference>
<evidence type="ECO:0000259" key="3">
    <source>
        <dbReference type="PROSITE" id="PS01124"/>
    </source>
</evidence>
<dbReference type="Gene3D" id="3.40.50.880">
    <property type="match status" value="1"/>
</dbReference>